<keyword evidence="1" id="KW-0732">Signal</keyword>
<name>A0A0J7N3K9_LASNI</name>
<dbReference type="EMBL" id="LBMM01010729">
    <property type="protein sequence ID" value="KMQ87285.1"/>
    <property type="molecule type" value="Genomic_DNA"/>
</dbReference>
<accession>A0A0J7N3K9</accession>
<keyword evidence="3" id="KW-1185">Reference proteome</keyword>
<gene>
    <name evidence="2" type="ORF">RF55_13474</name>
</gene>
<protein>
    <submittedName>
        <fullName evidence="2">Methionine synthase</fullName>
    </submittedName>
</protein>
<dbReference type="AlphaFoldDB" id="A0A0J7N3K9"/>
<dbReference type="Proteomes" id="UP000036403">
    <property type="component" value="Unassembled WGS sequence"/>
</dbReference>
<reference evidence="2 3" key="1">
    <citation type="submission" date="2015-04" db="EMBL/GenBank/DDBJ databases">
        <title>Lasius niger genome sequencing.</title>
        <authorList>
            <person name="Konorov E.A."/>
            <person name="Nikitin M.A."/>
            <person name="Kirill M.V."/>
            <person name="Chang P."/>
        </authorList>
    </citation>
    <scope>NUCLEOTIDE SEQUENCE [LARGE SCALE GENOMIC DNA]</scope>
    <source>
        <tissue evidence="2">Whole</tissue>
    </source>
</reference>
<organism evidence="2 3">
    <name type="scientific">Lasius niger</name>
    <name type="common">Black garden ant</name>
    <dbReference type="NCBI Taxonomy" id="67767"/>
    <lineage>
        <taxon>Eukaryota</taxon>
        <taxon>Metazoa</taxon>
        <taxon>Ecdysozoa</taxon>
        <taxon>Arthropoda</taxon>
        <taxon>Hexapoda</taxon>
        <taxon>Insecta</taxon>
        <taxon>Pterygota</taxon>
        <taxon>Neoptera</taxon>
        <taxon>Endopterygota</taxon>
        <taxon>Hymenoptera</taxon>
        <taxon>Apocrita</taxon>
        <taxon>Aculeata</taxon>
        <taxon>Formicoidea</taxon>
        <taxon>Formicidae</taxon>
        <taxon>Formicinae</taxon>
        <taxon>Lasius</taxon>
        <taxon>Lasius</taxon>
    </lineage>
</organism>
<feature type="signal peptide" evidence="1">
    <location>
        <begin position="1"/>
        <end position="18"/>
    </location>
</feature>
<dbReference type="PaxDb" id="67767-A0A0J7N3K9"/>
<feature type="chain" id="PRO_5005291380" evidence="1">
    <location>
        <begin position="19"/>
        <end position="335"/>
    </location>
</feature>
<sequence length="335" mass="37418">MALLFACCLSFLPNLSHAAFVPSQDQVIETLKGKWKFEISPSQIPTLNFTAKDGEVSFYPEEIPMEWEYLNKVIYMPRTQANIVLNRASLDCLGSPLKLWFESGDSFELAGLCLPILLCGAGLDPIDPDAAGADFLPPVPQTPPGTQVIATIAGKWNLEEIKDPAGIEVPSITLKTTDYLLAELNFTPRNYATKWDQENDTTFHPQIRATIAFNPKIIQCDGLPLKLWFEDGETMNLGSFTCQGGRLITGTDDSDKATQDDREEDLAKFLIHLHPVAITQGRASLLLNYSLQKSFEKFQEEINPSLNPEYFKQARDKWHQDIKNAPGGLQIKVQD</sequence>
<evidence type="ECO:0000313" key="2">
    <source>
        <dbReference type="EMBL" id="KMQ87285.1"/>
    </source>
</evidence>
<evidence type="ECO:0000313" key="3">
    <source>
        <dbReference type="Proteomes" id="UP000036403"/>
    </source>
</evidence>
<proteinExistence type="predicted"/>
<comment type="caution">
    <text evidence="2">The sequence shown here is derived from an EMBL/GenBank/DDBJ whole genome shotgun (WGS) entry which is preliminary data.</text>
</comment>
<evidence type="ECO:0000256" key="1">
    <source>
        <dbReference type="SAM" id="SignalP"/>
    </source>
</evidence>